<gene>
    <name evidence="2" type="ORF">LNINA_LOCUS11754</name>
</gene>
<comment type="caution">
    <text evidence="2">The sequence shown here is derived from an EMBL/GenBank/DDBJ whole genome shotgun (WGS) entry which is preliminary data.</text>
</comment>
<keyword evidence="3" id="KW-1185">Reference proteome</keyword>
<reference evidence="2 3" key="1">
    <citation type="submission" date="2023-11" db="EMBL/GenBank/DDBJ databases">
        <authorList>
            <person name="Okamura Y."/>
        </authorList>
    </citation>
    <scope>NUCLEOTIDE SEQUENCE [LARGE SCALE GENOMIC DNA]</scope>
</reference>
<accession>A0AAV1JVT3</accession>
<organism evidence="2 3">
    <name type="scientific">Leptosia nina</name>
    <dbReference type="NCBI Taxonomy" id="320188"/>
    <lineage>
        <taxon>Eukaryota</taxon>
        <taxon>Metazoa</taxon>
        <taxon>Ecdysozoa</taxon>
        <taxon>Arthropoda</taxon>
        <taxon>Hexapoda</taxon>
        <taxon>Insecta</taxon>
        <taxon>Pterygota</taxon>
        <taxon>Neoptera</taxon>
        <taxon>Endopterygota</taxon>
        <taxon>Lepidoptera</taxon>
        <taxon>Glossata</taxon>
        <taxon>Ditrysia</taxon>
        <taxon>Papilionoidea</taxon>
        <taxon>Pieridae</taxon>
        <taxon>Pierinae</taxon>
        <taxon>Leptosia</taxon>
    </lineage>
</organism>
<feature type="compositionally biased region" description="Low complexity" evidence="1">
    <location>
        <begin position="63"/>
        <end position="85"/>
    </location>
</feature>
<protein>
    <submittedName>
        <fullName evidence="2">Uncharacterized protein</fullName>
    </submittedName>
</protein>
<dbReference type="Proteomes" id="UP001497472">
    <property type="component" value="Unassembled WGS sequence"/>
</dbReference>
<evidence type="ECO:0000313" key="3">
    <source>
        <dbReference type="Proteomes" id="UP001497472"/>
    </source>
</evidence>
<dbReference type="EMBL" id="CAVLEF010000156">
    <property type="protein sequence ID" value="CAK1552723.1"/>
    <property type="molecule type" value="Genomic_DNA"/>
</dbReference>
<evidence type="ECO:0000256" key="1">
    <source>
        <dbReference type="SAM" id="MobiDB-lite"/>
    </source>
</evidence>
<sequence>MLTTFAEVTQSQHLCLGAPSPKGSGQGVTPRVSLVSHAGDVRRKSASPRGSLALERADCVLRVPSTTPRGSVSSTGTSGSSSSSRLARLLTQGRSSAGGTAPHVHAAADFARRLSWERRDTSQLPRSASIDSVVEAAGGGRRSEPSVFALQLPRPERAFSLVSPAVGRRAKAHRSQAG</sequence>
<name>A0AAV1JVT3_9NEOP</name>
<feature type="region of interest" description="Disordered" evidence="1">
    <location>
        <begin position="15"/>
        <end position="104"/>
    </location>
</feature>
<dbReference type="AlphaFoldDB" id="A0AAV1JVT3"/>
<proteinExistence type="predicted"/>
<evidence type="ECO:0000313" key="2">
    <source>
        <dbReference type="EMBL" id="CAK1552723.1"/>
    </source>
</evidence>